<dbReference type="InterPro" id="IPR050194">
    <property type="entry name" value="Glycosyltransferase_grp1"/>
</dbReference>
<evidence type="ECO:0000313" key="3">
    <source>
        <dbReference type="EMBL" id="PUE67491.1"/>
    </source>
</evidence>
<evidence type="ECO:0000313" key="4">
    <source>
        <dbReference type="Proteomes" id="UP000251311"/>
    </source>
</evidence>
<dbReference type="InterPro" id="IPR001296">
    <property type="entry name" value="Glyco_trans_1"/>
</dbReference>
<dbReference type="PANTHER" id="PTHR45947">
    <property type="entry name" value="SULFOQUINOVOSYL TRANSFERASE SQD2"/>
    <property type="match status" value="1"/>
</dbReference>
<dbReference type="SUPFAM" id="SSF53756">
    <property type="entry name" value="UDP-Glycosyltransferase/glycogen phosphorylase"/>
    <property type="match status" value="1"/>
</dbReference>
<sequence>MHILIISSEHFITQTQPLGGIFQYHQANALSNDKHQIGVLSVGYITPRYLVSKYIYKKEEKKGNINIKRKYKQLYFPHRYIPFKILKNNYVQMADKLYSKYIEEFGMPDIIHAHNFLYAGVIAEFLKDKYGIKYIVTEHSSAFVQNKISNEKIKSIGNVAKNALKVTAVSSSFNNILKEYTKTNIDLLPNIVDDFFFQKKFQNKISKNFIFLHIASLDKNKNQELLIKSFEKIAKLNHNIYLNIAGSGYMKKYLESLVKKLDIQKQVNFLGRISQEKVRDEMMKSNCFVLSSNFETFGVVLIEALACGLPLIATKCGGPEDIVNKQNGILINVENQLQLEDAMMTMYKNASKYDKEKLRGDVEEKFGKNAFIKNAMKYYEVGINNEQ</sequence>
<organism evidence="3 4">
    <name type="scientific">Arcobacter lacus</name>
    <dbReference type="NCBI Taxonomy" id="1912876"/>
    <lineage>
        <taxon>Bacteria</taxon>
        <taxon>Pseudomonadati</taxon>
        <taxon>Campylobacterota</taxon>
        <taxon>Epsilonproteobacteria</taxon>
        <taxon>Campylobacterales</taxon>
        <taxon>Arcobacteraceae</taxon>
        <taxon>Arcobacter</taxon>
    </lineage>
</organism>
<accession>A0ABX5JJE0</accession>
<dbReference type="Gene3D" id="3.40.50.2000">
    <property type="entry name" value="Glycogen Phosphorylase B"/>
    <property type="match status" value="2"/>
</dbReference>
<protein>
    <submittedName>
        <fullName evidence="3">Glycosyl transferase</fullName>
    </submittedName>
</protein>
<feature type="domain" description="Glycosyl transferase family 1" evidence="1">
    <location>
        <begin position="198"/>
        <end position="354"/>
    </location>
</feature>
<dbReference type="InterPro" id="IPR028098">
    <property type="entry name" value="Glyco_trans_4-like_N"/>
</dbReference>
<evidence type="ECO:0000259" key="2">
    <source>
        <dbReference type="Pfam" id="PF13439"/>
    </source>
</evidence>
<dbReference type="Pfam" id="PF00534">
    <property type="entry name" value="Glycos_transf_1"/>
    <property type="match status" value="1"/>
</dbReference>
<dbReference type="GO" id="GO:0016740">
    <property type="term" value="F:transferase activity"/>
    <property type="evidence" value="ECO:0007669"/>
    <property type="project" value="UniProtKB-KW"/>
</dbReference>
<keyword evidence="4" id="KW-1185">Reference proteome</keyword>
<reference evidence="3 4" key="1">
    <citation type="submission" date="2017-02" db="EMBL/GenBank/DDBJ databases">
        <title>Arcobacter lacus sp. nov., a new species isolated from reclaimed water.</title>
        <authorList>
            <person name="Figueras M.J."/>
            <person name="Perez-Cataluna A."/>
            <person name="Salas-Masso N."/>
        </authorList>
    </citation>
    <scope>NUCLEOTIDE SEQUENCE [LARGE SCALE GENOMIC DNA]</scope>
    <source>
        <strain evidence="3 4">RW43-9</strain>
    </source>
</reference>
<dbReference type="EMBL" id="MUXF01000001">
    <property type="protein sequence ID" value="PUE67491.1"/>
    <property type="molecule type" value="Genomic_DNA"/>
</dbReference>
<dbReference type="RefSeq" id="WP_108526785.1">
    <property type="nucleotide sequence ID" value="NZ_MUXF01000001.1"/>
</dbReference>
<comment type="caution">
    <text evidence="3">The sequence shown here is derived from an EMBL/GenBank/DDBJ whole genome shotgun (WGS) entry which is preliminary data.</text>
</comment>
<dbReference type="Pfam" id="PF13439">
    <property type="entry name" value="Glyco_transf_4"/>
    <property type="match status" value="1"/>
</dbReference>
<feature type="domain" description="Glycosyltransferase subfamily 4-like N-terminal" evidence="2">
    <location>
        <begin position="25"/>
        <end position="193"/>
    </location>
</feature>
<name>A0ABX5JJE0_9BACT</name>
<dbReference type="PANTHER" id="PTHR45947:SF3">
    <property type="entry name" value="SULFOQUINOVOSYL TRANSFERASE SQD2"/>
    <property type="match status" value="1"/>
</dbReference>
<gene>
    <name evidence="3" type="ORF">B0175_00465</name>
</gene>
<evidence type="ECO:0000259" key="1">
    <source>
        <dbReference type="Pfam" id="PF00534"/>
    </source>
</evidence>
<keyword evidence="3" id="KW-0808">Transferase</keyword>
<dbReference type="Proteomes" id="UP000251311">
    <property type="component" value="Unassembled WGS sequence"/>
</dbReference>
<proteinExistence type="predicted"/>